<dbReference type="EMBL" id="JH687845">
    <property type="protein sequence ID" value="EJD37215.1"/>
    <property type="molecule type" value="Genomic_DNA"/>
</dbReference>
<proteinExistence type="predicted"/>
<feature type="compositionally biased region" description="Polar residues" evidence="1">
    <location>
        <begin position="485"/>
        <end position="498"/>
    </location>
</feature>
<feature type="region of interest" description="Disordered" evidence="1">
    <location>
        <begin position="527"/>
        <end position="581"/>
    </location>
</feature>
<name>J0DAG7_AURST</name>
<organism evidence="2 3">
    <name type="scientific">Auricularia subglabra (strain TFB-10046 / SS5)</name>
    <name type="common">White-rot fungus</name>
    <name type="synonym">Auricularia delicata (strain TFB10046)</name>
    <dbReference type="NCBI Taxonomy" id="717982"/>
    <lineage>
        <taxon>Eukaryota</taxon>
        <taxon>Fungi</taxon>
        <taxon>Dikarya</taxon>
        <taxon>Basidiomycota</taxon>
        <taxon>Agaricomycotina</taxon>
        <taxon>Agaricomycetes</taxon>
        <taxon>Auriculariales</taxon>
        <taxon>Auriculariaceae</taxon>
        <taxon>Auricularia</taxon>
    </lineage>
</organism>
<sequence length="712" mass="77374">MPKEDLVALAPYGNGEWEPPVPGHHRRLEAAKEAPLEDLLRMRREAAEDADILAVRMLPGTQEGNSLVMAADFVRNRINKRLAERTGLIAENDWDAMADAPLMDLLRMRGEVVDQADLLALHMLPDTTGSDSLVIGRACVLARIDMWLAERTGQPLPPLAAVVQNADVEKMERDLRERDWEPCVFCGEKQFSRREEGHVRRHLADSPGPTEARHNYNCPSFRALWDRGLVHAWRNKHMSRVREQDRWIFMTASNSIWDEEMMELGERGTRKSEAEAAWRSCSSCNMQQINEPMWTPGDGDASDAVCGHPAPTEVRPRGADAIVKRKRLMRHAKGALWSPAAHEQSGTQIEQQRVLASNGGGRVEEVDNGIGNSYAESSLGASPVSDDTAINVPIPDIDMAFGIDTRSDALPEVSTSTAALRRKDVLLAGAPLVQLAPMVPLAAALPETAETKDAIAGSGDDNGSSSRETSLTLVSDEGPAVRSAQAPTQSPGVSGAQASTEINPAAFKSSESNASPAIADPTFSDAGAAELASPPDAASNTRRSTRARKGNGGRRKKTSTAARTSRSAAPTPSPPNHGFIGKKRVHEHATLYALPKEVLLAYGPYKNGDDRPEGSKPRTDETRLYKLTLPDEWEQEKKRCAGLPDPAAALEALRDELDEDARASTPQRRASQTSARTSTGFRRSSWTRAGEAQARAAAHAPRSSMARSARRS</sequence>
<evidence type="ECO:0000313" key="3">
    <source>
        <dbReference type="Proteomes" id="UP000006514"/>
    </source>
</evidence>
<dbReference type="AlphaFoldDB" id="J0DAG7"/>
<protein>
    <submittedName>
        <fullName evidence="2">Uncharacterized protein</fullName>
    </submittedName>
</protein>
<evidence type="ECO:0000256" key="1">
    <source>
        <dbReference type="SAM" id="MobiDB-lite"/>
    </source>
</evidence>
<feature type="compositionally biased region" description="Basic residues" evidence="1">
    <location>
        <begin position="543"/>
        <end position="558"/>
    </location>
</feature>
<gene>
    <name evidence="2" type="ORF">AURDEDRAFT_129608</name>
</gene>
<accession>J0DAG7</accession>
<feature type="compositionally biased region" description="Low complexity" evidence="1">
    <location>
        <begin position="688"/>
        <end position="712"/>
    </location>
</feature>
<reference evidence="3" key="1">
    <citation type="journal article" date="2012" name="Science">
        <title>The Paleozoic origin of enzymatic lignin decomposition reconstructed from 31 fungal genomes.</title>
        <authorList>
            <person name="Floudas D."/>
            <person name="Binder M."/>
            <person name="Riley R."/>
            <person name="Barry K."/>
            <person name="Blanchette R.A."/>
            <person name="Henrissat B."/>
            <person name="Martinez A.T."/>
            <person name="Otillar R."/>
            <person name="Spatafora J.W."/>
            <person name="Yadav J.S."/>
            <person name="Aerts A."/>
            <person name="Benoit I."/>
            <person name="Boyd A."/>
            <person name="Carlson A."/>
            <person name="Copeland A."/>
            <person name="Coutinho P.M."/>
            <person name="de Vries R.P."/>
            <person name="Ferreira P."/>
            <person name="Findley K."/>
            <person name="Foster B."/>
            <person name="Gaskell J."/>
            <person name="Glotzer D."/>
            <person name="Gorecki P."/>
            <person name="Heitman J."/>
            <person name="Hesse C."/>
            <person name="Hori C."/>
            <person name="Igarashi K."/>
            <person name="Jurgens J.A."/>
            <person name="Kallen N."/>
            <person name="Kersten P."/>
            <person name="Kohler A."/>
            <person name="Kuees U."/>
            <person name="Kumar T.K.A."/>
            <person name="Kuo A."/>
            <person name="LaButti K."/>
            <person name="Larrondo L.F."/>
            <person name="Lindquist E."/>
            <person name="Ling A."/>
            <person name="Lombard V."/>
            <person name="Lucas S."/>
            <person name="Lundell T."/>
            <person name="Martin R."/>
            <person name="McLaughlin D.J."/>
            <person name="Morgenstern I."/>
            <person name="Morin E."/>
            <person name="Murat C."/>
            <person name="Nagy L.G."/>
            <person name="Nolan M."/>
            <person name="Ohm R.A."/>
            <person name="Patyshakuliyeva A."/>
            <person name="Rokas A."/>
            <person name="Ruiz-Duenas F.J."/>
            <person name="Sabat G."/>
            <person name="Salamov A."/>
            <person name="Samejima M."/>
            <person name="Schmutz J."/>
            <person name="Slot J.C."/>
            <person name="St John F."/>
            <person name="Stenlid J."/>
            <person name="Sun H."/>
            <person name="Sun S."/>
            <person name="Syed K."/>
            <person name="Tsang A."/>
            <person name="Wiebenga A."/>
            <person name="Young D."/>
            <person name="Pisabarro A."/>
            <person name="Eastwood D.C."/>
            <person name="Martin F."/>
            <person name="Cullen D."/>
            <person name="Grigoriev I.V."/>
            <person name="Hibbett D.S."/>
        </authorList>
    </citation>
    <scope>NUCLEOTIDE SEQUENCE [LARGE SCALE GENOMIC DNA]</scope>
    <source>
        <strain evidence="3">TFB10046</strain>
    </source>
</reference>
<feature type="compositionally biased region" description="Polar residues" evidence="1">
    <location>
        <begin position="461"/>
        <end position="473"/>
    </location>
</feature>
<feature type="region of interest" description="Disordered" evidence="1">
    <location>
        <begin position="653"/>
        <end position="712"/>
    </location>
</feature>
<feature type="compositionally biased region" description="Polar residues" evidence="1">
    <location>
        <begin position="664"/>
        <end position="687"/>
    </location>
</feature>
<dbReference type="KEGG" id="adl:AURDEDRAFT_129608"/>
<dbReference type="Proteomes" id="UP000006514">
    <property type="component" value="Unassembled WGS sequence"/>
</dbReference>
<evidence type="ECO:0000313" key="2">
    <source>
        <dbReference type="EMBL" id="EJD37215.1"/>
    </source>
</evidence>
<feature type="compositionally biased region" description="Low complexity" evidence="1">
    <location>
        <begin position="559"/>
        <end position="570"/>
    </location>
</feature>
<feature type="compositionally biased region" description="Basic and acidic residues" evidence="1">
    <location>
        <begin position="607"/>
        <end position="622"/>
    </location>
</feature>
<keyword evidence="3" id="KW-1185">Reference proteome</keyword>
<dbReference type="InParanoid" id="J0DAG7"/>
<feature type="region of interest" description="Disordered" evidence="1">
    <location>
        <begin position="603"/>
        <end position="622"/>
    </location>
</feature>
<feature type="region of interest" description="Disordered" evidence="1">
    <location>
        <begin position="453"/>
        <end position="498"/>
    </location>
</feature>